<evidence type="ECO:0000313" key="5">
    <source>
        <dbReference type="Proteomes" id="UP000006672"/>
    </source>
</evidence>
<keyword evidence="1" id="KW-0378">Hydrolase</keyword>
<dbReference type="PANTHER" id="PTHR10151:SF114">
    <property type="entry name" value="ECTONUCLEOTIDE PYROPHOSPHATASE_PHOSPHODIESTERASE C27A7.3"/>
    <property type="match status" value="1"/>
</dbReference>
<dbReference type="Proteomes" id="UP000006672">
    <property type="component" value="Unassembled WGS sequence"/>
</dbReference>
<name>A0A4E9FR75_BRUMA</name>
<keyword evidence="5" id="KW-1185">Reference proteome</keyword>
<evidence type="ECO:0000256" key="2">
    <source>
        <dbReference type="ARBA" id="ARBA00023180"/>
    </source>
</evidence>
<evidence type="ECO:0000259" key="3">
    <source>
        <dbReference type="SMART" id="SM00477"/>
    </source>
</evidence>
<dbReference type="GO" id="GO:0016787">
    <property type="term" value="F:hydrolase activity"/>
    <property type="evidence" value="ECO:0007669"/>
    <property type="project" value="UniProtKB-KW"/>
</dbReference>
<dbReference type="EMBL" id="CAAKNF010000195">
    <property type="protein sequence ID" value="VIO99390.1"/>
    <property type="molecule type" value="Genomic_DNA"/>
</dbReference>
<dbReference type="OrthoDB" id="415411at2759"/>
<dbReference type="Gene3D" id="3.30.1360.180">
    <property type="match status" value="1"/>
</dbReference>
<dbReference type="PANTHER" id="PTHR10151">
    <property type="entry name" value="ECTONUCLEOTIDE PYROPHOSPHATASE/PHOSPHODIESTERASE"/>
    <property type="match status" value="1"/>
</dbReference>
<proteinExistence type="predicted"/>
<dbReference type="SUPFAM" id="SSF54060">
    <property type="entry name" value="His-Me finger endonucleases"/>
    <property type="match status" value="1"/>
</dbReference>
<dbReference type="AlphaFoldDB" id="A0A4E9FR75"/>
<dbReference type="RefSeq" id="XP_042938403.1">
    <property type="nucleotide sequence ID" value="XM_043082469.1"/>
</dbReference>
<accession>A0A4E9FR75</accession>
<gene>
    <name evidence="4" type="primary">Bm1593</name>
    <name evidence="4" type="ORF">BM_BM1593</name>
</gene>
<evidence type="ECO:0000256" key="1">
    <source>
        <dbReference type="ARBA" id="ARBA00022801"/>
    </source>
</evidence>
<reference evidence="4" key="2">
    <citation type="submission" date="2019-04" db="EMBL/GenBank/DDBJ databases">
        <authorList>
            <person name="Howe K."/>
            <person name="Paulini M."/>
            <person name="Williams G."/>
        </authorList>
    </citation>
    <scope>NUCLEOTIDE SEQUENCE [LARGE SCALE GENOMIC DNA]</scope>
    <source>
        <strain evidence="4">FR3</strain>
    </source>
</reference>
<reference evidence="5" key="1">
    <citation type="journal article" date="2007" name="Science">
        <title>Draft genome of the filarial nematode parasite Brugia malayi.</title>
        <authorList>
            <person name="Ghedin E."/>
            <person name="Wang S."/>
            <person name="Spiro D."/>
            <person name="Caler E."/>
            <person name="Zhao Q."/>
            <person name="Crabtree J."/>
            <person name="Allen J.E."/>
            <person name="Delcher A.L."/>
            <person name="Guiliano D.B."/>
            <person name="Miranda-Saavedra D."/>
            <person name="Angiuoli S.V."/>
            <person name="Creasy T."/>
            <person name="Amedeo P."/>
            <person name="Haas B."/>
            <person name="El-Sayed N.M."/>
            <person name="Wortman J.R."/>
            <person name="Feldblyum T."/>
            <person name="Tallon L."/>
            <person name="Schatz M."/>
            <person name="Shumway M."/>
            <person name="Koo H."/>
            <person name="Salzberg S.L."/>
            <person name="Schobel S."/>
            <person name="Pertea M."/>
            <person name="Pop M."/>
            <person name="White O."/>
            <person name="Barton G.J."/>
            <person name="Carlow C.K."/>
            <person name="Crawford M.J."/>
            <person name="Daub J."/>
            <person name="Dimmic M.W."/>
            <person name="Estes C.F."/>
            <person name="Foster J.M."/>
            <person name="Ganatra M."/>
            <person name="Gregory W.F."/>
            <person name="Johnson N.M."/>
            <person name="Jin J."/>
            <person name="Komuniecki R."/>
            <person name="Korf I."/>
            <person name="Kumar S."/>
            <person name="Laney S."/>
            <person name="Li B.W."/>
            <person name="Li W."/>
            <person name="Lindblom T.H."/>
            <person name="Lustigman S."/>
            <person name="Ma D."/>
            <person name="Maina C.V."/>
            <person name="Martin D.M."/>
            <person name="McCarter J.P."/>
            <person name="McReynolds L."/>
            <person name="Mitreva M."/>
            <person name="Nutman T.B."/>
            <person name="Parkinson J."/>
            <person name="Peregrin-Alvarez J.M."/>
            <person name="Poole C."/>
            <person name="Ren Q."/>
            <person name="Saunders L."/>
            <person name="Sluder A.E."/>
            <person name="Smith K."/>
            <person name="Stanke M."/>
            <person name="Unnasch T.R."/>
            <person name="Ware J."/>
            <person name="Wei A.D."/>
            <person name="Weil G."/>
            <person name="Williams D.J."/>
            <person name="Zhang Y."/>
            <person name="Williams S.A."/>
            <person name="Fraser-Liggett C."/>
            <person name="Slatko B."/>
            <person name="Blaxter M.L."/>
            <person name="Scott A.L."/>
        </authorList>
    </citation>
    <scope>NUCLEOTIDE SEQUENCE</scope>
    <source>
        <strain evidence="5">FR3</strain>
    </source>
</reference>
<dbReference type="GO" id="GO:0003676">
    <property type="term" value="F:nucleic acid binding"/>
    <property type="evidence" value="ECO:0007669"/>
    <property type="project" value="InterPro"/>
</dbReference>
<dbReference type="WBParaSite" id="Bm1593.1">
    <property type="protein sequence ID" value="Bm1593.1"/>
    <property type="gene ID" value="WBGene00221854"/>
</dbReference>
<keyword evidence="2" id="KW-0325">Glycoprotein</keyword>
<dbReference type="GO" id="GO:0031674">
    <property type="term" value="C:I band"/>
    <property type="evidence" value="ECO:0007669"/>
    <property type="project" value="TreeGrafter"/>
</dbReference>
<dbReference type="InterPro" id="IPR002591">
    <property type="entry name" value="Phosphodiest/P_Trfase"/>
</dbReference>
<dbReference type="InterPro" id="IPR017850">
    <property type="entry name" value="Alkaline_phosphatase_core_sf"/>
</dbReference>
<dbReference type="CDD" id="cd16018">
    <property type="entry name" value="Enpp"/>
    <property type="match status" value="1"/>
</dbReference>
<dbReference type="InterPro" id="IPR020821">
    <property type="entry name" value="ENPP1-3/EXOG-like_nuc-like"/>
</dbReference>
<dbReference type="Pfam" id="PF01663">
    <property type="entry name" value="Phosphodiest"/>
    <property type="match status" value="1"/>
</dbReference>
<dbReference type="CTD" id="66058350"/>
<feature type="domain" description="ENPP1-3/EXOG-like endonuclease/phosphodiesterase" evidence="3">
    <location>
        <begin position="459"/>
        <end position="658"/>
    </location>
</feature>
<accession>A0A8L7SSM8</accession>
<dbReference type="SMART" id="SM00477">
    <property type="entry name" value="NUC"/>
    <property type="match status" value="1"/>
</dbReference>
<dbReference type="GO" id="GO:0046872">
    <property type="term" value="F:metal ion binding"/>
    <property type="evidence" value="ECO:0007669"/>
    <property type="project" value="InterPro"/>
</dbReference>
<dbReference type="Gene3D" id="3.40.720.10">
    <property type="entry name" value="Alkaline Phosphatase, subunit A"/>
    <property type="match status" value="1"/>
</dbReference>
<dbReference type="Gene3D" id="3.40.570.10">
    <property type="entry name" value="Extracellular Endonuclease, subunit A"/>
    <property type="match status" value="1"/>
</dbReference>
<dbReference type="InterPro" id="IPR044929">
    <property type="entry name" value="DNA/RNA_non-sp_Endonuclease_sf"/>
</dbReference>
<dbReference type="InterPro" id="IPR044925">
    <property type="entry name" value="His-Me_finger_sf"/>
</dbReference>
<dbReference type="KEGG" id="bmy:BM_BM1593"/>
<reference evidence="6" key="3">
    <citation type="submission" date="2022-04" db="UniProtKB">
        <authorList>
            <consortium name="WormBaseParasite"/>
        </authorList>
    </citation>
    <scope>IDENTIFICATION</scope>
</reference>
<dbReference type="SUPFAM" id="SSF53649">
    <property type="entry name" value="Alkaline phosphatase-like"/>
    <property type="match status" value="1"/>
</dbReference>
<organism evidence="4">
    <name type="scientific">Brugia malayi</name>
    <name type="common">Filarial nematode worm</name>
    <dbReference type="NCBI Taxonomy" id="6279"/>
    <lineage>
        <taxon>Eukaryota</taxon>
        <taxon>Metazoa</taxon>
        <taxon>Ecdysozoa</taxon>
        <taxon>Nematoda</taxon>
        <taxon>Chromadorea</taxon>
        <taxon>Rhabditida</taxon>
        <taxon>Spirurina</taxon>
        <taxon>Spiruromorpha</taxon>
        <taxon>Filarioidea</taxon>
        <taxon>Onchocercidae</taxon>
        <taxon>Brugia</taxon>
    </lineage>
</organism>
<dbReference type="GO" id="GO:0055120">
    <property type="term" value="C:striated muscle dense body"/>
    <property type="evidence" value="ECO:0007669"/>
    <property type="project" value="TreeGrafter"/>
</dbReference>
<dbReference type="GeneID" id="66058350"/>
<evidence type="ECO:0000313" key="4">
    <source>
        <dbReference type="EMBL" id="VIO99390.1"/>
    </source>
</evidence>
<sequence length="687" mass="80059">MFIFLFPRWDNFKKQQELWFNEDCSIKCHKADFIRKPLLVISLDGFKRSYIDNHIVKTLEHMAKCGTTAEYMYGTYPTKTFPNHYSIATGLYPESHGIVDNIIYDKRLKTEFIDIRQTNDAQYFNGIPIWNVLERQNITTACLFWPACDSPINGIQPTYNLKYNRSMSYRDRVDQIINWLKMPADVRPSLIMAYFSQPDVVGHYKDDMNISKELENLELILDYLFKTLHNMESLNCINIIILSDHGMQKINHRYYLNEMIGNENILFADGVIGQLYFPNDTNSTLQDKIKETMEELKCYNNEYYRVYDKRRLPKRYHFSKSDRIGDIILDGQLGTIFYGNLTMDYNKTGDHGYDFILEPMHTIFYAYGPNIARGLVLKPFQNIELFNLMIALLNVKSNFSSSNNGTEGRLNSVLDDIAINKPNRLKPMKECRINDNIQNDKTCLFGLSLLISGNEELCYLSNCSTILQSALIQRSDSDYAIALIERINSDSLLSQPKYKNDSNEWITTSLSAKGTNDLQVNLHRDFVKGHFNNLEKITSDYVELYNEIIVISGPIYDFDDKNFFADSSEVSSELRLERNTTPSHIFRVIFRCKHSRWLDEEFQCENAKSLDVLSFILPNVPNDYNCLDSLSYLAANKARLRDIELLTGLEFLPTSWFSQAELYDDDFSITLRTMMPEDLWLKNELKR</sequence>
<evidence type="ECO:0000313" key="6">
    <source>
        <dbReference type="WBParaSite" id="Bm1593.1"/>
    </source>
</evidence>
<dbReference type="GO" id="GO:0016529">
    <property type="term" value="C:sarcoplasmic reticulum"/>
    <property type="evidence" value="ECO:0007669"/>
    <property type="project" value="TreeGrafter"/>
</dbReference>
<protein>
    <submittedName>
        <fullName evidence="6">NUC domain-containing protein</fullName>
    </submittedName>
</protein>